<sequence length="341" mass="37762">MELVESVSPGPVDNLNGNGQIGGLLNRLNRLLLRDEDALLKELREVLHSTHVDFFQQAVTLTRTQDVLKRAVRDCGLEVAMKEFLAGAYSADMYASIRQACGLERSMADFKSSSSVHVEVELHTTLATPLLQVLQQKKTVSRNKNALKKTYSTLTQFKSDMIAYELHNDIATTMPDDNDNVNEINSANKQKTLLGNALLSLAFKTVIDTADIRLLARANVVELHAARQCATNLALAIQATKELDHFLNYECHNPKDDQWTLPAILAQANLNKASEMRRLCGDSSRKSDAEKSQREQDIVDGVSRVIRELTDGVLGYVADCKASEASEALRDIAGRMRITGH</sequence>
<dbReference type="AlphaFoldDB" id="A0A9J6DQU1"/>
<keyword evidence="2" id="KW-1185">Reference proteome</keyword>
<reference evidence="1" key="1">
    <citation type="journal article" date="2020" name="Cell">
        <title>Large-Scale Comparative Analyses of Tick Genomes Elucidate Their Genetic Diversity and Vector Capacities.</title>
        <authorList>
            <consortium name="Tick Genome and Microbiome Consortium (TIGMIC)"/>
            <person name="Jia N."/>
            <person name="Wang J."/>
            <person name="Shi W."/>
            <person name="Du L."/>
            <person name="Sun Y."/>
            <person name="Zhan W."/>
            <person name="Jiang J.F."/>
            <person name="Wang Q."/>
            <person name="Zhang B."/>
            <person name="Ji P."/>
            <person name="Bell-Sakyi L."/>
            <person name="Cui X.M."/>
            <person name="Yuan T.T."/>
            <person name="Jiang B.G."/>
            <person name="Yang W.F."/>
            <person name="Lam T.T."/>
            <person name="Chang Q.C."/>
            <person name="Ding S.J."/>
            <person name="Wang X.J."/>
            <person name="Zhu J.G."/>
            <person name="Ruan X.D."/>
            <person name="Zhao L."/>
            <person name="Wei J.T."/>
            <person name="Ye R.Z."/>
            <person name="Que T.C."/>
            <person name="Du C.H."/>
            <person name="Zhou Y.H."/>
            <person name="Cheng J.X."/>
            <person name="Dai P.F."/>
            <person name="Guo W.B."/>
            <person name="Han X.H."/>
            <person name="Huang E.J."/>
            <person name="Li L.F."/>
            <person name="Wei W."/>
            <person name="Gao Y.C."/>
            <person name="Liu J.Z."/>
            <person name="Shao H.Z."/>
            <person name="Wang X."/>
            <person name="Wang C.C."/>
            <person name="Yang T.C."/>
            <person name="Huo Q.B."/>
            <person name="Li W."/>
            <person name="Chen H.Y."/>
            <person name="Chen S.E."/>
            <person name="Zhou L.G."/>
            <person name="Ni X.B."/>
            <person name="Tian J.H."/>
            <person name="Sheng Y."/>
            <person name="Liu T."/>
            <person name="Pan Y.S."/>
            <person name="Xia L.Y."/>
            <person name="Li J."/>
            <person name="Zhao F."/>
            <person name="Cao W.C."/>
        </authorList>
    </citation>
    <scope>NUCLEOTIDE SEQUENCE</scope>
    <source>
        <strain evidence="1">Rmic-2018</strain>
    </source>
</reference>
<name>A0A9J6DQU1_RHIMP</name>
<comment type="caution">
    <text evidence="1">The sequence shown here is derived from an EMBL/GenBank/DDBJ whole genome shotgun (WGS) entry which is preliminary data.</text>
</comment>
<accession>A0A9J6DQU1</accession>
<dbReference type="EMBL" id="JABSTU010000008">
    <property type="protein sequence ID" value="KAH8024313.1"/>
    <property type="molecule type" value="Genomic_DNA"/>
</dbReference>
<reference evidence="1" key="2">
    <citation type="submission" date="2021-09" db="EMBL/GenBank/DDBJ databases">
        <authorList>
            <person name="Jia N."/>
            <person name="Wang J."/>
            <person name="Shi W."/>
            <person name="Du L."/>
            <person name="Sun Y."/>
            <person name="Zhan W."/>
            <person name="Jiang J."/>
            <person name="Wang Q."/>
            <person name="Zhang B."/>
            <person name="Ji P."/>
            <person name="Sakyi L.B."/>
            <person name="Cui X."/>
            <person name="Yuan T."/>
            <person name="Jiang B."/>
            <person name="Yang W."/>
            <person name="Lam T.T.-Y."/>
            <person name="Chang Q."/>
            <person name="Ding S."/>
            <person name="Wang X."/>
            <person name="Zhu J."/>
            <person name="Ruan X."/>
            <person name="Zhao L."/>
            <person name="Wei J."/>
            <person name="Que T."/>
            <person name="Du C."/>
            <person name="Cheng J."/>
            <person name="Dai P."/>
            <person name="Han X."/>
            <person name="Huang E."/>
            <person name="Gao Y."/>
            <person name="Liu J."/>
            <person name="Shao H."/>
            <person name="Ye R."/>
            <person name="Li L."/>
            <person name="Wei W."/>
            <person name="Wang X."/>
            <person name="Wang C."/>
            <person name="Huo Q."/>
            <person name="Li W."/>
            <person name="Guo W."/>
            <person name="Chen H."/>
            <person name="Chen S."/>
            <person name="Zhou L."/>
            <person name="Zhou L."/>
            <person name="Ni X."/>
            <person name="Tian J."/>
            <person name="Zhou Y."/>
            <person name="Sheng Y."/>
            <person name="Liu T."/>
            <person name="Pan Y."/>
            <person name="Xia L."/>
            <person name="Li J."/>
            <person name="Zhao F."/>
            <person name="Cao W."/>
        </authorList>
    </citation>
    <scope>NUCLEOTIDE SEQUENCE</scope>
    <source>
        <strain evidence="1">Rmic-2018</strain>
        <tissue evidence="1">Larvae</tissue>
    </source>
</reference>
<dbReference type="VEuPathDB" id="VectorBase:LOC119172069"/>
<proteinExistence type="predicted"/>
<evidence type="ECO:0000313" key="1">
    <source>
        <dbReference type="EMBL" id="KAH8024313.1"/>
    </source>
</evidence>
<organism evidence="1 2">
    <name type="scientific">Rhipicephalus microplus</name>
    <name type="common">Cattle tick</name>
    <name type="synonym">Boophilus microplus</name>
    <dbReference type="NCBI Taxonomy" id="6941"/>
    <lineage>
        <taxon>Eukaryota</taxon>
        <taxon>Metazoa</taxon>
        <taxon>Ecdysozoa</taxon>
        <taxon>Arthropoda</taxon>
        <taxon>Chelicerata</taxon>
        <taxon>Arachnida</taxon>
        <taxon>Acari</taxon>
        <taxon>Parasitiformes</taxon>
        <taxon>Ixodida</taxon>
        <taxon>Ixodoidea</taxon>
        <taxon>Ixodidae</taxon>
        <taxon>Rhipicephalinae</taxon>
        <taxon>Rhipicephalus</taxon>
        <taxon>Boophilus</taxon>
    </lineage>
</organism>
<protein>
    <submittedName>
        <fullName evidence="1">Uncharacterized protein</fullName>
    </submittedName>
</protein>
<dbReference type="Proteomes" id="UP000821866">
    <property type="component" value="Chromosome 6"/>
</dbReference>
<evidence type="ECO:0000313" key="2">
    <source>
        <dbReference type="Proteomes" id="UP000821866"/>
    </source>
</evidence>
<gene>
    <name evidence="1" type="ORF">HPB51_022432</name>
</gene>